<accession>A0A914YXA4</accession>
<protein>
    <submittedName>
        <fullName evidence="3">Secreted protein</fullName>
    </submittedName>
</protein>
<evidence type="ECO:0000313" key="2">
    <source>
        <dbReference type="Proteomes" id="UP000887577"/>
    </source>
</evidence>
<keyword evidence="1" id="KW-0732">Signal</keyword>
<dbReference type="AlphaFoldDB" id="A0A914YXA4"/>
<evidence type="ECO:0000313" key="3">
    <source>
        <dbReference type="WBParaSite" id="PSU_v2.g4593.t1"/>
    </source>
</evidence>
<reference evidence="3" key="1">
    <citation type="submission" date="2022-11" db="UniProtKB">
        <authorList>
            <consortium name="WormBaseParasite"/>
        </authorList>
    </citation>
    <scope>IDENTIFICATION</scope>
</reference>
<feature type="signal peptide" evidence="1">
    <location>
        <begin position="1"/>
        <end position="20"/>
    </location>
</feature>
<sequence length="105" mass="11783">MKQIIFVFLIASTFCHLVNSVAPGGGPADTTNETESAFKKANFEFKIPISSHIYVVNGTKLGEFLSDEFKRILEEEEAKTRQVRDTNQEARPYLIHGNLEAIPLN</sequence>
<proteinExistence type="predicted"/>
<evidence type="ECO:0000256" key="1">
    <source>
        <dbReference type="SAM" id="SignalP"/>
    </source>
</evidence>
<keyword evidence="2" id="KW-1185">Reference proteome</keyword>
<organism evidence="2 3">
    <name type="scientific">Panagrolaimus superbus</name>
    <dbReference type="NCBI Taxonomy" id="310955"/>
    <lineage>
        <taxon>Eukaryota</taxon>
        <taxon>Metazoa</taxon>
        <taxon>Ecdysozoa</taxon>
        <taxon>Nematoda</taxon>
        <taxon>Chromadorea</taxon>
        <taxon>Rhabditida</taxon>
        <taxon>Tylenchina</taxon>
        <taxon>Panagrolaimomorpha</taxon>
        <taxon>Panagrolaimoidea</taxon>
        <taxon>Panagrolaimidae</taxon>
        <taxon>Panagrolaimus</taxon>
    </lineage>
</organism>
<name>A0A914YXA4_9BILA</name>
<feature type="chain" id="PRO_5038077059" evidence="1">
    <location>
        <begin position="21"/>
        <end position="105"/>
    </location>
</feature>
<dbReference type="WBParaSite" id="PSU_v2.g4593.t1">
    <property type="protein sequence ID" value="PSU_v2.g4593.t1"/>
    <property type="gene ID" value="PSU_v2.g4593"/>
</dbReference>
<dbReference type="Proteomes" id="UP000887577">
    <property type="component" value="Unplaced"/>
</dbReference>